<dbReference type="InterPro" id="IPR011697">
    <property type="entry name" value="Peptidase_C26"/>
</dbReference>
<keyword evidence="1" id="KW-0378">Hydrolase</keyword>
<dbReference type="RefSeq" id="WP_120023837.1">
    <property type="nucleotide sequence ID" value="NZ_QZFV01000079.1"/>
</dbReference>
<dbReference type="EMBL" id="QZFV01000079">
    <property type="protein sequence ID" value="RJQ85343.1"/>
    <property type="molecule type" value="Genomic_DNA"/>
</dbReference>
<dbReference type="PANTHER" id="PTHR43235:SF1">
    <property type="entry name" value="GLUTAMINE AMIDOTRANSFERASE PB2B2.05-RELATED"/>
    <property type="match status" value="1"/>
</dbReference>
<dbReference type="InterPro" id="IPR044668">
    <property type="entry name" value="PuuD-like"/>
</dbReference>
<dbReference type="Pfam" id="PF07722">
    <property type="entry name" value="Peptidase_C26"/>
    <property type="match status" value="1"/>
</dbReference>
<evidence type="ECO:0000313" key="2">
    <source>
        <dbReference type="Proteomes" id="UP000285112"/>
    </source>
</evidence>
<keyword evidence="2" id="KW-1185">Reference proteome</keyword>
<dbReference type="OrthoDB" id="9813383at2"/>
<comment type="caution">
    <text evidence="1">The sequence shown here is derived from an EMBL/GenBank/DDBJ whole genome shotgun (WGS) entry which is preliminary data.</text>
</comment>
<dbReference type="AlphaFoldDB" id="A0A419I4K8"/>
<organism evidence="1 2">
    <name type="scientific">Amycolatopsis panacis</name>
    <dbReference type="NCBI Taxonomy" id="2340917"/>
    <lineage>
        <taxon>Bacteria</taxon>
        <taxon>Bacillati</taxon>
        <taxon>Actinomycetota</taxon>
        <taxon>Actinomycetes</taxon>
        <taxon>Pseudonocardiales</taxon>
        <taxon>Pseudonocardiaceae</taxon>
        <taxon>Amycolatopsis</taxon>
    </lineage>
</organism>
<dbReference type="SUPFAM" id="SSF52317">
    <property type="entry name" value="Class I glutamine amidotransferase-like"/>
    <property type="match status" value="1"/>
</dbReference>
<protein>
    <submittedName>
        <fullName evidence="1">Gamma-glutamyl-gamma-aminobutyrate hydrolase family protein</fullName>
    </submittedName>
</protein>
<dbReference type="Gene3D" id="3.40.50.880">
    <property type="match status" value="1"/>
</dbReference>
<dbReference type="GO" id="GO:0005829">
    <property type="term" value="C:cytosol"/>
    <property type="evidence" value="ECO:0007669"/>
    <property type="project" value="TreeGrafter"/>
</dbReference>
<dbReference type="CDD" id="cd01745">
    <property type="entry name" value="GATase1_2"/>
    <property type="match status" value="1"/>
</dbReference>
<dbReference type="Proteomes" id="UP000285112">
    <property type="component" value="Unassembled WGS sequence"/>
</dbReference>
<reference evidence="1 2" key="1">
    <citation type="submission" date="2018-09" db="EMBL/GenBank/DDBJ databases">
        <title>YIM PH 21725 draft genome.</title>
        <authorList>
            <person name="Miao C."/>
        </authorList>
    </citation>
    <scope>NUCLEOTIDE SEQUENCE [LARGE SCALE GENOMIC DNA]</scope>
    <source>
        <strain evidence="2">YIM PH21725</strain>
    </source>
</reference>
<dbReference type="GO" id="GO:0006598">
    <property type="term" value="P:polyamine catabolic process"/>
    <property type="evidence" value="ECO:0007669"/>
    <property type="project" value="TreeGrafter"/>
</dbReference>
<gene>
    <name evidence="1" type="ORF">D5S19_14345</name>
</gene>
<dbReference type="InterPro" id="IPR029062">
    <property type="entry name" value="Class_I_gatase-like"/>
</dbReference>
<sequence length="237" mass="24777">MVSNASEAPVIGLTTYSEPAKFAVWDTEATLLHRVYAECVVAAGGIPVLLPPVSTAYEQLVARVDGLVLTGGADVDPGRYGQQPHPSTYIRPERDAFETGLFAAARALGKPVLGVCRGLQVINVALGGTLSQHLPESLGSAAHQPARATFGTNTVALKTGTRVAAILGAETKVRCYHHQGIDRLGDGLIATGHAADGVIEAAELPDGFVLGVQWHPEQDIDDVRLFAALVNATGEGR</sequence>
<evidence type="ECO:0000313" key="1">
    <source>
        <dbReference type="EMBL" id="RJQ85343.1"/>
    </source>
</evidence>
<proteinExistence type="predicted"/>
<name>A0A419I4K8_9PSEU</name>
<dbReference type="PANTHER" id="PTHR43235">
    <property type="entry name" value="GLUTAMINE AMIDOTRANSFERASE PB2B2.05-RELATED"/>
    <property type="match status" value="1"/>
</dbReference>
<dbReference type="GO" id="GO:0033969">
    <property type="term" value="F:gamma-glutamyl-gamma-aminobutyrate hydrolase activity"/>
    <property type="evidence" value="ECO:0007669"/>
    <property type="project" value="TreeGrafter"/>
</dbReference>
<dbReference type="PROSITE" id="PS51273">
    <property type="entry name" value="GATASE_TYPE_1"/>
    <property type="match status" value="1"/>
</dbReference>
<accession>A0A419I4K8</accession>